<feature type="compositionally biased region" description="Polar residues" evidence="2">
    <location>
        <begin position="187"/>
        <end position="205"/>
    </location>
</feature>
<dbReference type="Proteomes" id="UP001215280">
    <property type="component" value="Unassembled WGS sequence"/>
</dbReference>
<dbReference type="PROSITE" id="PS00028">
    <property type="entry name" value="ZINC_FINGER_C2H2_1"/>
    <property type="match status" value="2"/>
</dbReference>
<comment type="caution">
    <text evidence="4">The sequence shown here is derived from an EMBL/GenBank/DDBJ whole genome shotgun (WGS) entry which is preliminary data.</text>
</comment>
<name>A0AAD7ICZ6_9AGAR</name>
<keyword evidence="1" id="KW-0479">Metal-binding</keyword>
<accession>A0AAD7ICZ6</accession>
<proteinExistence type="predicted"/>
<dbReference type="EMBL" id="JARJLG010000133">
    <property type="protein sequence ID" value="KAJ7739248.1"/>
    <property type="molecule type" value="Genomic_DNA"/>
</dbReference>
<dbReference type="AlphaFoldDB" id="A0AAD7ICZ6"/>
<feature type="domain" description="C2H2-type" evidence="3">
    <location>
        <begin position="240"/>
        <end position="269"/>
    </location>
</feature>
<evidence type="ECO:0000313" key="5">
    <source>
        <dbReference type="Proteomes" id="UP001215280"/>
    </source>
</evidence>
<dbReference type="SMART" id="SM00355">
    <property type="entry name" value="ZnF_C2H2"/>
    <property type="match status" value="2"/>
</dbReference>
<dbReference type="Gene3D" id="3.30.160.60">
    <property type="entry name" value="Classic Zinc Finger"/>
    <property type="match status" value="1"/>
</dbReference>
<feature type="compositionally biased region" description="Low complexity" evidence="2">
    <location>
        <begin position="217"/>
        <end position="228"/>
    </location>
</feature>
<dbReference type="InterPro" id="IPR013087">
    <property type="entry name" value="Znf_C2H2_type"/>
</dbReference>
<evidence type="ECO:0000259" key="3">
    <source>
        <dbReference type="PROSITE" id="PS50157"/>
    </source>
</evidence>
<keyword evidence="5" id="KW-1185">Reference proteome</keyword>
<dbReference type="GO" id="GO:0008270">
    <property type="term" value="F:zinc ion binding"/>
    <property type="evidence" value="ECO:0007669"/>
    <property type="project" value="UniProtKB-KW"/>
</dbReference>
<sequence>MSLSLPIRALAAMQVSLKIGSDGQFALEMGQGSDADIPHAQLDGLKLHLHSVANSTGVILSLFVSVEAESVNRHQAPCNTIVPAESCLDPSRIQSALGCGGGAQSLDFFSQLYSGGTLDSPEASLDFLQAVERDSGSLECPEAFDAFQIYDSLSLEITVEPYDCGMQVMTTELPAFYVNPLQDVAASDSTSPDAKSPDASTSPSESHADYPEPPSSPSGSTNRSSSGSPRPPTLAPRPDLHCPEPSCSRTFTSKYTLSKHAQKHIAKPPPCFPCSMGCSLEFSRRHDRLRHEVSQHGRVREWECKLCMGFFSTQVTLQKHKCKARAKLCRGQITELVDIDENIRKLVTSACGSIVVHVKRSLVLIDGIHRIFPRPSGNAHSRGRATAKLWCQRKCVRDILITGCQRALGEIFSRHTKRSTTSNGWLGVAEAARNGVLSSDLPQTREVTKSQNDGIDAPEKGDQMHVLEMGTSDGYSGIHARPPKRVSVIRWWYSEAFQKFMLCYEDRDVEAMRCGEVMTIRGKPAMVK</sequence>
<evidence type="ECO:0000256" key="2">
    <source>
        <dbReference type="SAM" id="MobiDB-lite"/>
    </source>
</evidence>
<evidence type="ECO:0000256" key="1">
    <source>
        <dbReference type="PROSITE-ProRule" id="PRU00042"/>
    </source>
</evidence>
<reference evidence="4" key="1">
    <citation type="submission" date="2023-03" db="EMBL/GenBank/DDBJ databases">
        <title>Massive genome expansion in bonnet fungi (Mycena s.s.) driven by repeated elements and novel gene families across ecological guilds.</title>
        <authorList>
            <consortium name="Lawrence Berkeley National Laboratory"/>
            <person name="Harder C.B."/>
            <person name="Miyauchi S."/>
            <person name="Viragh M."/>
            <person name="Kuo A."/>
            <person name="Thoen E."/>
            <person name="Andreopoulos B."/>
            <person name="Lu D."/>
            <person name="Skrede I."/>
            <person name="Drula E."/>
            <person name="Henrissat B."/>
            <person name="Morin E."/>
            <person name="Kohler A."/>
            <person name="Barry K."/>
            <person name="LaButti K."/>
            <person name="Morin E."/>
            <person name="Salamov A."/>
            <person name="Lipzen A."/>
            <person name="Mereny Z."/>
            <person name="Hegedus B."/>
            <person name="Baldrian P."/>
            <person name="Stursova M."/>
            <person name="Weitz H."/>
            <person name="Taylor A."/>
            <person name="Grigoriev I.V."/>
            <person name="Nagy L.G."/>
            <person name="Martin F."/>
            <person name="Kauserud H."/>
        </authorList>
    </citation>
    <scope>NUCLEOTIDE SEQUENCE</scope>
    <source>
        <strain evidence="4">CBHHK188m</strain>
    </source>
</reference>
<keyword evidence="1" id="KW-0863">Zinc-finger</keyword>
<gene>
    <name evidence="4" type="ORF">DFH07DRAFT_943955</name>
</gene>
<protein>
    <recommendedName>
        <fullName evidence="3">C2H2-type domain-containing protein</fullName>
    </recommendedName>
</protein>
<organism evidence="4 5">
    <name type="scientific">Mycena maculata</name>
    <dbReference type="NCBI Taxonomy" id="230809"/>
    <lineage>
        <taxon>Eukaryota</taxon>
        <taxon>Fungi</taxon>
        <taxon>Dikarya</taxon>
        <taxon>Basidiomycota</taxon>
        <taxon>Agaricomycotina</taxon>
        <taxon>Agaricomycetes</taxon>
        <taxon>Agaricomycetidae</taxon>
        <taxon>Agaricales</taxon>
        <taxon>Marasmiineae</taxon>
        <taxon>Mycenaceae</taxon>
        <taxon>Mycena</taxon>
    </lineage>
</organism>
<keyword evidence="1" id="KW-0862">Zinc</keyword>
<evidence type="ECO:0000313" key="4">
    <source>
        <dbReference type="EMBL" id="KAJ7739248.1"/>
    </source>
</evidence>
<feature type="region of interest" description="Disordered" evidence="2">
    <location>
        <begin position="185"/>
        <end position="244"/>
    </location>
</feature>
<dbReference type="PROSITE" id="PS50157">
    <property type="entry name" value="ZINC_FINGER_C2H2_2"/>
    <property type="match status" value="1"/>
</dbReference>